<name>A0A9Q5CUN0_CLOBE</name>
<dbReference type="Proteomes" id="UP000821656">
    <property type="component" value="Unassembled WGS sequence"/>
</dbReference>
<dbReference type="EMBL" id="JABSXK010000001">
    <property type="protein sequence ID" value="NRV12018.1"/>
    <property type="molecule type" value="Genomic_DNA"/>
</dbReference>
<accession>A0A9Q5CUN0</accession>
<evidence type="ECO:0000313" key="3">
    <source>
        <dbReference type="Proteomes" id="UP000821656"/>
    </source>
</evidence>
<sequence>MARRKTSKVPKNDFEYDEGEVYGFTSETPITGDCISSFSFDDDFDTDTIQTNSKCSSNSGSAIQESHRSNAQVNTASDTSSKSQNKITNSTEMKNTLNSTKDLFDNRRTPLPNGAAPAIDGETPNIKRSYTLRSSTIRKINELKSIHPDINVCVSTIVDIAINYYHNHIVNEDGTQ</sequence>
<dbReference type="AlphaFoldDB" id="A0A9Q5CUN0"/>
<protein>
    <submittedName>
        <fullName evidence="2">Uncharacterized protein</fullName>
    </submittedName>
</protein>
<reference evidence="2" key="1">
    <citation type="submission" date="2020-05" db="EMBL/GenBank/DDBJ databases">
        <title>Genomic insights into acetone-butanol-ethanol (ABE) fermentation by sequencing solventogenic clostridia strains.</title>
        <authorList>
            <person name="Brown S."/>
        </authorList>
    </citation>
    <scope>NUCLEOTIDE SEQUENCE</scope>
    <source>
        <strain evidence="2">DJ126</strain>
    </source>
</reference>
<feature type="region of interest" description="Disordered" evidence="1">
    <location>
        <begin position="51"/>
        <end position="98"/>
    </location>
</feature>
<evidence type="ECO:0000256" key="1">
    <source>
        <dbReference type="SAM" id="MobiDB-lite"/>
    </source>
</evidence>
<gene>
    <name evidence="2" type="ORF">DFH45_004981</name>
</gene>
<evidence type="ECO:0000313" key="2">
    <source>
        <dbReference type="EMBL" id="NRV12018.1"/>
    </source>
</evidence>
<comment type="caution">
    <text evidence="2">The sequence shown here is derived from an EMBL/GenBank/DDBJ whole genome shotgun (WGS) entry which is preliminary data.</text>
</comment>
<dbReference type="RefSeq" id="WP_077306589.1">
    <property type="nucleotide sequence ID" value="NZ_CP016090.1"/>
</dbReference>
<organism evidence="2 3">
    <name type="scientific">Clostridium beijerinckii</name>
    <name type="common">Clostridium MP</name>
    <dbReference type="NCBI Taxonomy" id="1520"/>
    <lineage>
        <taxon>Bacteria</taxon>
        <taxon>Bacillati</taxon>
        <taxon>Bacillota</taxon>
        <taxon>Clostridia</taxon>
        <taxon>Eubacteriales</taxon>
        <taxon>Clostridiaceae</taxon>
        <taxon>Clostridium</taxon>
    </lineage>
</organism>
<proteinExistence type="predicted"/>